<dbReference type="EMBL" id="OY731405">
    <property type="protein sequence ID" value="CAJ1971508.1"/>
    <property type="molecule type" value="Genomic_DNA"/>
</dbReference>
<proteinExistence type="predicted"/>
<keyword evidence="2" id="KW-1185">Reference proteome</keyword>
<accession>A0AA86SZF6</accession>
<name>A0AA86SZF6_9FABA</name>
<gene>
    <name evidence="1" type="ORF">AYBTSS11_LOCUS23509</name>
</gene>
<protein>
    <submittedName>
        <fullName evidence="1">Uncharacterized protein</fullName>
    </submittedName>
</protein>
<reference evidence="1" key="1">
    <citation type="submission" date="2023-10" db="EMBL/GenBank/DDBJ databases">
        <authorList>
            <person name="Domelevo Entfellner J.-B."/>
        </authorList>
    </citation>
    <scope>NUCLEOTIDE SEQUENCE</scope>
</reference>
<dbReference type="Gramene" id="rna-AYBTSS11_LOCUS23509">
    <property type="protein sequence ID" value="CAJ1971508.1"/>
    <property type="gene ID" value="gene-AYBTSS11_LOCUS23509"/>
</dbReference>
<dbReference type="Proteomes" id="UP001189624">
    <property type="component" value="Chromosome 8"/>
</dbReference>
<evidence type="ECO:0000313" key="1">
    <source>
        <dbReference type="EMBL" id="CAJ1971508.1"/>
    </source>
</evidence>
<organism evidence="1 2">
    <name type="scientific">Sphenostylis stenocarpa</name>
    <dbReference type="NCBI Taxonomy" id="92480"/>
    <lineage>
        <taxon>Eukaryota</taxon>
        <taxon>Viridiplantae</taxon>
        <taxon>Streptophyta</taxon>
        <taxon>Embryophyta</taxon>
        <taxon>Tracheophyta</taxon>
        <taxon>Spermatophyta</taxon>
        <taxon>Magnoliopsida</taxon>
        <taxon>eudicotyledons</taxon>
        <taxon>Gunneridae</taxon>
        <taxon>Pentapetalae</taxon>
        <taxon>rosids</taxon>
        <taxon>fabids</taxon>
        <taxon>Fabales</taxon>
        <taxon>Fabaceae</taxon>
        <taxon>Papilionoideae</taxon>
        <taxon>50 kb inversion clade</taxon>
        <taxon>NPAAA clade</taxon>
        <taxon>indigoferoid/millettioid clade</taxon>
        <taxon>Phaseoleae</taxon>
        <taxon>Sphenostylis</taxon>
    </lineage>
</organism>
<sequence length="69" mass="8281">MDDIAGYSLFGGYRFYCLYPYYRRFNKKVPVGVRKWFCITELMFDDARRKLSGTRSEFEAYGFIKTYDG</sequence>
<evidence type="ECO:0000313" key="2">
    <source>
        <dbReference type="Proteomes" id="UP001189624"/>
    </source>
</evidence>
<dbReference type="AlphaFoldDB" id="A0AA86SZF6"/>